<evidence type="ECO:0000256" key="6">
    <source>
        <dbReference type="ARBA" id="ARBA00023242"/>
    </source>
</evidence>
<evidence type="ECO:0000259" key="8">
    <source>
        <dbReference type="PROSITE" id="PS00463"/>
    </source>
</evidence>
<feature type="domain" description="Zn(2)-C6 fungal-type" evidence="8">
    <location>
        <begin position="35"/>
        <end position="65"/>
    </location>
</feature>
<evidence type="ECO:0000313" key="9">
    <source>
        <dbReference type="EMBL" id="EMD01188.1"/>
    </source>
</evidence>
<name>M2M267_BAUPA</name>
<sequence>MEEPHTHGDQPNAQDLPSAQLDEREKRKRQPRNTACQACAAVKMKCLPGPVPGRCERCHRTRKECHPAVPKPRKRRMTSSKPWIANHSPAGVPNGYASPYSDDENQASEARRNSLLRNADLYQASSKSLLTLLAHGLAIGSSEEHALNGVDHSYIHAALTVFRSLASNFPFATVHSAATAIEMVINRPLTTIAICTVSSLAKPDLQGRLAQAFRLSLSAKVIVQGDRSLDAFAGLLIFLTWHHNYMAKPQIYQLMCLLAGMAADLGLHRQPSKVEAATMANKLERDRAFLGCYYLCCGLSLLGFNKPNPLRWTDNLRRLAEAVASRGSQPTDRDVVGLIELMRAINDIQDSLPGESDVKERTRMPYTDMHIKATSHRFKALKREYPSLGNTLVFGAATIHFHYQLLQGCKMSNKPTLIQCACAIKEYFDDILARPPSALHQVTILDWANLLEVLVLMARIWRSLPNTMGWEAGALSSMLQPDAVLDAVCAHMSAAPTNDALAPRHEGQLRWFRGVCASIKERILHEQASSDSTLRNEESQYDTVHSLGQTERRAEEEEARFRPADSLPISNEALPPIMQAVFDADHLDPLVSFENGVLDEEFWANLMAE</sequence>
<dbReference type="eggNOG" id="ENOG502SNUJ">
    <property type="taxonomic scope" value="Eukaryota"/>
</dbReference>
<dbReference type="SUPFAM" id="SSF57701">
    <property type="entry name" value="Zn2/Cys6 DNA-binding domain"/>
    <property type="match status" value="1"/>
</dbReference>
<evidence type="ECO:0000256" key="2">
    <source>
        <dbReference type="ARBA" id="ARBA00022723"/>
    </source>
</evidence>
<dbReference type="Pfam" id="PF04082">
    <property type="entry name" value="Fungal_trans"/>
    <property type="match status" value="1"/>
</dbReference>
<dbReference type="InterPro" id="IPR036864">
    <property type="entry name" value="Zn2-C6_fun-type_DNA-bd_sf"/>
</dbReference>
<accession>M2M267</accession>
<evidence type="ECO:0000313" key="10">
    <source>
        <dbReference type="Proteomes" id="UP000011761"/>
    </source>
</evidence>
<gene>
    <name evidence="9" type="ORF">BAUCODRAFT_21121</name>
</gene>
<dbReference type="RefSeq" id="XP_007672372.1">
    <property type="nucleotide sequence ID" value="XM_007674182.1"/>
</dbReference>
<dbReference type="AlphaFoldDB" id="M2M267"/>
<dbReference type="PANTHER" id="PTHR31845:SF10">
    <property type="entry name" value="ZN(II)2CYS6 TRANSCRIPTION FACTOR (EUROFUNG)"/>
    <property type="match status" value="1"/>
</dbReference>
<organism evidence="9 10">
    <name type="scientific">Baudoinia panamericana (strain UAMH 10762)</name>
    <name type="common">Angels' share fungus</name>
    <name type="synonym">Baudoinia compniacensis (strain UAMH 10762)</name>
    <dbReference type="NCBI Taxonomy" id="717646"/>
    <lineage>
        <taxon>Eukaryota</taxon>
        <taxon>Fungi</taxon>
        <taxon>Dikarya</taxon>
        <taxon>Ascomycota</taxon>
        <taxon>Pezizomycotina</taxon>
        <taxon>Dothideomycetes</taxon>
        <taxon>Dothideomycetidae</taxon>
        <taxon>Mycosphaerellales</taxon>
        <taxon>Teratosphaeriaceae</taxon>
        <taxon>Baudoinia</taxon>
    </lineage>
</organism>
<dbReference type="GO" id="GO:0008270">
    <property type="term" value="F:zinc ion binding"/>
    <property type="evidence" value="ECO:0007669"/>
    <property type="project" value="InterPro"/>
</dbReference>
<keyword evidence="6" id="KW-0539">Nucleus</keyword>
<reference evidence="9 10" key="1">
    <citation type="journal article" date="2012" name="PLoS Pathog.">
        <title>Diverse lifestyles and strategies of plant pathogenesis encoded in the genomes of eighteen Dothideomycetes fungi.</title>
        <authorList>
            <person name="Ohm R.A."/>
            <person name="Feau N."/>
            <person name="Henrissat B."/>
            <person name="Schoch C.L."/>
            <person name="Horwitz B.A."/>
            <person name="Barry K.W."/>
            <person name="Condon B.J."/>
            <person name="Copeland A.C."/>
            <person name="Dhillon B."/>
            <person name="Glaser F."/>
            <person name="Hesse C.N."/>
            <person name="Kosti I."/>
            <person name="LaButti K."/>
            <person name="Lindquist E.A."/>
            <person name="Lucas S."/>
            <person name="Salamov A.A."/>
            <person name="Bradshaw R.E."/>
            <person name="Ciuffetti L."/>
            <person name="Hamelin R.C."/>
            <person name="Kema G.H.J."/>
            <person name="Lawrence C."/>
            <person name="Scott J.A."/>
            <person name="Spatafora J.W."/>
            <person name="Turgeon B.G."/>
            <person name="de Wit P.J.G.M."/>
            <person name="Zhong S."/>
            <person name="Goodwin S.B."/>
            <person name="Grigoriev I.V."/>
        </authorList>
    </citation>
    <scope>NUCLEOTIDE SEQUENCE [LARGE SCALE GENOMIC DNA]</scope>
    <source>
        <strain evidence="9 10">UAMH 10762</strain>
    </source>
</reference>
<dbReference type="GO" id="GO:0006351">
    <property type="term" value="P:DNA-templated transcription"/>
    <property type="evidence" value="ECO:0007669"/>
    <property type="project" value="InterPro"/>
</dbReference>
<feature type="region of interest" description="Disordered" evidence="7">
    <location>
        <begin position="1"/>
        <end position="35"/>
    </location>
</feature>
<evidence type="ECO:0000256" key="7">
    <source>
        <dbReference type="SAM" id="MobiDB-lite"/>
    </source>
</evidence>
<keyword evidence="3" id="KW-0805">Transcription regulation</keyword>
<feature type="compositionally biased region" description="Basic and acidic residues" evidence="7">
    <location>
        <begin position="550"/>
        <end position="562"/>
    </location>
</feature>
<dbReference type="GO" id="GO:0005634">
    <property type="term" value="C:nucleus"/>
    <property type="evidence" value="ECO:0007669"/>
    <property type="project" value="UniProtKB-SubCell"/>
</dbReference>
<evidence type="ECO:0000256" key="3">
    <source>
        <dbReference type="ARBA" id="ARBA00023015"/>
    </source>
</evidence>
<dbReference type="EMBL" id="KB445550">
    <property type="protein sequence ID" value="EMD01188.1"/>
    <property type="molecule type" value="Genomic_DNA"/>
</dbReference>
<dbReference type="PANTHER" id="PTHR31845">
    <property type="entry name" value="FINGER DOMAIN PROTEIN, PUTATIVE-RELATED"/>
    <property type="match status" value="1"/>
</dbReference>
<dbReference type="CDD" id="cd00067">
    <property type="entry name" value="GAL4"/>
    <property type="match status" value="1"/>
</dbReference>
<evidence type="ECO:0000256" key="5">
    <source>
        <dbReference type="ARBA" id="ARBA00023163"/>
    </source>
</evidence>
<evidence type="ECO:0000256" key="4">
    <source>
        <dbReference type="ARBA" id="ARBA00023125"/>
    </source>
</evidence>
<dbReference type="InterPro" id="IPR007219">
    <property type="entry name" value="XnlR_reg_dom"/>
</dbReference>
<dbReference type="KEGG" id="bcom:BAUCODRAFT_21121"/>
<proteinExistence type="predicted"/>
<evidence type="ECO:0000256" key="1">
    <source>
        <dbReference type="ARBA" id="ARBA00004123"/>
    </source>
</evidence>
<dbReference type="PROSITE" id="PS00463">
    <property type="entry name" value="ZN2_CY6_FUNGAL_1"/>
    <property type="match status" value="1"/>
</dbReference>
<protein>
    <recommendedName>
        <fullName evidence="8">Zn(2)-C6 fungal-type domain-containing protein</fullName>
    </recommendedName>
</protein>
<dbReference type="GO" id="GO:0000981">
    <property type="term" value="F:DNA-binding transcription factor activity, RNA polymerase II-specific"/>
    <property type="evidence" value="ECO:0007669"/>
    <property type="project" value="InterPro"/>
</dbReference>
<feature type="region of interest" description="Disordered" evidence="7">
    <location>
        <begin position="528"/>
        <end position="562"/>
    </location>
</feature>
<dbReference type="CDD" id="cd12148">
    <property type="entry name" value="fungal_TF_MHR"/>
    <property type="match status" value="1"/>
</dbReference>
<comment type="subcellular location">
    <subcellularLocation>
        <location evidence="1">Nucleus</location>
    </subcellularLocation>
</comment>
<feature type="region of interest" description="Disordered" evidence="7">
    <location>
        <begin position="65"/>
        <end position="108"/>
    </location>
</feature>
<keyword evidence="2" id="KW-0479">Metal-binding</keyword>
<dbReference type="Proteomes" id="UP000011761">
    <property type="component" value="Unassembled WGS sequence"/>
</dbReference>
<dbReference type="OrthoDB" id="5226580at2759"/>
<dbReference type="InterPro" id="IPR001138">
    <property type="entry name" value="Zn2Cys6_DnaBD"/>
</dbReference>
<dbReference type="GeneID" id="19109726"/>
<dbReference type="OMA" id="CQYMEDV"/>
<keyword evidence="10" id="KW-1185">Reference proteome</keyword>
<keyword evidence="5" id="KW-0804">Transcription</keyword>
<dbReference type="GO" id="GO:0000976">
    <property type="term" value="F:transcription cis-regulatory region binding"/>
    <property type="evidence" value="ECO:0007669"/>
    <property type="project" value="TreeGrafter"/>
</dbReference>
<dbReference type="InterPro" id="IPR051089">
    <property type="entry name" value="prtT"/>
</dbReference>
<keyword evidence="4" id="KW-0238">DNA-binding</keyword>
<dbReference type="HOGENOM" id="CLU_006524_5_0_1"/>